<reference evidence="4" key="1">
    <citation type="submission" date="2023-03" db="EMBL/GenBank/DDBJ databases">
        <title>Massive genome expansion in bonnet fungi (Mycena s.s.) driven by repeated elements and novel gene families across ecological guilds.</title>
        <authorList>
            <consortium name="Lawrence Berkeley National Laboratory"/>
            <person name="Harder C.B."/>
            <person name="Miyauchi S."/>
            <person name="Viragh M."/>
            <person name="Kuo A."/>
            <person name="Thoen E."/>
            <person name="Andreopoulos B."/>
            <person name="Lu D."/>
            <person name="Skrede I."/>
            <person name="Drula E."/>
            <person name="Henrissat B."/>
            <person name="Morin E."/>
            <person name="Kohler A."/>
            <person name="Barry K."/>
            <person name="LaButti K."/>
            <person name="Morin E."/>
            <person name="Salamov A."/>
            <person name="Lipzen A."/>
            <person name="Mereny Z."/>
            <person name="Hegedus B."/>
            <person name="Baldrian P."/>
            <person name="Stursova M."/>
            <person name="Weitz H."/>
            <person name="Taylor A."/>
            <person name="Grigoriev I.V."/>
            <person name="Nagy L.G."/>
            <person name="Martin F."/>
            <person name="Kauserud H."/>
        </authorList>
    </citation>
    <scope>NUCLEOTIDE SEQUENCE</scope>
    <source>
        <strain evidence="4">9144</strain>
    </source>
</reference>
<evidence type="ECO:0000256" key="2">
    <source>
        <dbReference type="SAM" id="Phobius"/>
    </source>
</evidence>
<name>A0AAD6VPL8_9AGAR</name>
<evidence type="ECO:0000313" key="4">
    <source>
        <dbReference type="EMBL" id="KAJ7215996.1"/>
    </source>
</evidence>
<keyword evidence="5" id="KW-1185">Reference proteome</keyword>
<comment type="caution">
    <text evidence="4">The sequence shown here is derived from an EMBL/GenBank/DDBJ whole genome shotgun (WGS) entry which is preliminary data.</text>
</comment>
<gene>
    <name evidence="4" type="ORF">GGX14DRAFT_562439</name>
</gene>
<dbReference type="Proteomes" id="UP001219525">
    <property type="component" value="Unassembled WGS sequence"/>
</dbReference>
<proteinExistence type="predicted"/>
<feature type="signal peptide" evidence="3">
    <location>
        <begin position="1"/>
        <end position="31"/>
    </location>
</feature>
<keyword evidence="2" id="KW-1133">Transmembrane helix</keyword>
<evidence type="ECO:0000256" key="3">
    <source>
        <dbReference type="SAM" id="SignalP"/>
    </source>
</evidence>
<feature type="region of interest" description="Disordered" evidence="1">
    <location>
        <begin position="106"/>
        <end position="143"/>
    </location>
</feature>
<evidence type="ECO:0000256" key="1">
    <source>
        <dbReference type="SAM" id="MobiDB-lite"/>
    </source>
</evidence>
<dbReference type="EMBL" id="JARJCW010000016">
    <property type="protein sequence ID" value="KAJ7215996.1"/>
    <property type="molecule type" value="Genomic_DNA"/>
</dbReference>
<keyword evidence="2" id="KW-0812">Transmembrane</keyword>
<dbReference type="AlphaFoldDB" id="A0AAD6VPL8"/>
<evidence type="ECO:0000313" key="5">
    <source>
        <dbReference type="Proteomes" id="UP001219525"/>
    </source>
</evidence>
<protein>
    <submittedName>
        <fullName evidence="4">Uncharacterized protein</fullName>
    </submittedName>
</protein>
<keyword evidence="2" id="KW-0472">Membrane</keyword>
<feature type="transmembrane region" description="Helical" evidence="2">
    <location>
        <begin position="47"/>
        <end position="70"/>
    </location>
</feature>
<accession>A0AAD6VPL8</accession>
<organism evidence="4 5">
    <name type="scientific">Mycena pura</name>
    <dbReference type="NCBI Taxonomy" id="153505"/>
    <lineage>
        <taxon>Eukaryota</taxon>
        <taxon>Fungi</taxon>
        <taxon>Dikarya</taxon>
        <taxon>Basidiomycota</taxon>
        <taxon>Agaricomycotina</taxon>
        <taxon>Agaricomycetes</taxon>
        <taxon>Agaricomycetidae</taxon>
        <taxon>Agaricales</taxon>
        <taxon>Marasmiineae</taxon>
        <taxon>Mycenaceae</taxon>
        <taxon>Mycena</taxon>
    </lineage>
</organism>
<feature type="chain" id="PRO_5042026638" evidence="3">
    <location>
        <begin position="32"/>
        <end position="143"/>
    </location>
</feature>
<keyword evidence="3" id="KW-0732">Signal</keyword>
<feature type="compositionally biased region" description="Pro residues" evidence="1">
    <location>
        <begin position="107"/>
        <end position="119"/>
    </location>
</feature>
<sequence>MSLHSQPLFSARHRLFFLALLASHFVSGTQAYIYIDETDQERHDRDIQRIIAASITLALLLLIIPAYYIYARRKRRAQAVIIPPMAQYPFQGGPMYGPGPGYYAPPAGAPPNAMQPPAAPSQAHVPNNAQDGPSRLTPGSEMV</sequence>